<dbReference type="SMART" id="SM00729">
    <property type="entry name" value="Elp3"/>
    <property type="match status" value="1"/>
</dbReference>
<dbReference type="InterPro" id="IPR013785">
    <property type="entry name" value="Aldolase_TIM"/>
</dbReference>
<feature type="binding site" evidence="12">
    <location>
        <position position="202"/>
    </location>
    <ligand>
        <name>S-adenosyl-L-methionine</name>
        <dbReference type="ChEBI" id="CHEBI:59789"/>
    </ligand>
</feature>
<reference evidence="14 15" key="1">
    <citation type="submission" date="2023-07" db="EMBL/GenBank/DDBJ databases">
        <title>Genomic Encyclopedia of Type Strains, Phase IV (KMG-IV): sequencing the most valuable type-strain genomes for metagenomic binning, comparative biology and taxonomic classification.</title>
        <authorList>
            <person name="Goeker M."/>
        </authorList>
    </citation>
    <scope>NUCLEOTIDE SEQUENCE [LARGE SCALE GENOMIC DNA]</scope>
    <source>
        <strain evidence="14 15">DSM 25924</strain>
    </source>
</reference>
<feature type="binding site" evidence="12">
    <location>
        <position position="105"/>
    </location>
    <ligand>
        <name>GTP</name>
        <dbReference type="ChEBI" id="CHEBI:37565"/>
    </ligand>
</feature>
<feature type="binding site" evidence="12">
    <location>
        <position position="34"/>
    </location>
    <ligand>
        <name>[4Fe-4S] cluster</name>
        <dbReference type="ChEBI" id="CHEBI:49883"/>
        <label>1</label>
        <note>4Fe-4S-S-AdoMet</note>
    </ligand>
</feature>
<keyword evidence="5 12" id="KW-0547">Nucleotide-binding</keyword>
<organism evidence="14 15">
    <name type="scientific">Alicyclobacillus tolerans</name>
    <dbReference type="NCBI Taxonomy" id="90970"/>
    <lineage>
        <taxon>Bacteria</taxon>
        <taxon>Bacillati</taxon>
        <taxon>Bacillota</taxon>
        <taxon>Bacilli</taxon>
        <taxon>Bacillales</taxon>
        <taxon>Alicyclobacillaceae</taxon>
        <taxon>Alicyclobacillus</taxon>
    </lineage>
</organism>
<dbReference type="InterPro" id="IPR040064">
    <property type="entry name" value="MoaA-like"/>
</dbReference>
<dbReference type="EMBL" id="JAURUO010000003">
    <property type="protein sequence ID" value="MDP9727855.1"/>
    <property type="molecule type" value="Genomic_DNA"/>
</dbReference>
<dbReference type="InterPro" id="IPR007197">
    <property type="entry name" value="rSAM"/>
</dbReference>
<feature type="domain" description="Radical SAM core" evidence="13">
    <location>
        <begin position="11"/>
        <end position="232"/>
    </location>
</feature>
<evidence type="ECO:0000256" key="8">
    <source>
        <dbReference type="ARBA" id="ARBA00023134"/>
    </source>
</evidence>
<feature type="binding site" evidence="12">
    <location>
        <position position="74"/>
    </location>
    <ligand>
        <name>GTP</name>
        <dbReference type="ChEBI" id="CHEBI:37565"/>
    </ligand>
</feature>
<keyword evidence="15" id="KW-1185">Reference proteome</keyword>
<gene>
    <name evidence="12" type="primary">moaA</name>
    <name evidence="14" type="ORF">J2S04_000785</name>
</gene>
<evidence type="ECO:0000256" key="5">
    <source>
        <dbReference type="ARBA" id="ARBA00022741"/>
    </source>
</evidence>
<dbReference type="SFLD" id="SFLDS00029">
    <property type="entry name" value="Radical_SAM"/>
    <property type="match status" value="1"/>
</dbReference>
<dbReference type="InterPro" id="IPR050105">
    <property type="entry name" value="MoCo_biosynth_MoaA/MoaC"/>
</dbReference>
<dbReference type="NCBIfam" id="NF001199">
    <property type="entry name" value="PRK00164.2-1"/>
    <property type="match status" value="1"/>
</dbReference>
<keyword evidence="7 12" id="KW-0411">Iron-sulfur</keyword>
<dbReference type="PANTHER" id="PTHR22960:SF0">
    <property type="entry name" value="MOLYBDENUM COFACTOR BIOSYNTHESIS PROTEIN 1"/>
    <property type="match status" value="1"/>
</dbReference>
<feature type="binding site" evidence="12">
    <location>
        <position position="33"/>
    </location>
    <ligand>
        <name>S-adenosyl-L-methionine</name>
        <dbReference type="ChEBI" id="CHEBI:59789"/>
    </ligand>
</feature>
<dbReference type="EC" id="4.1.99.22" evidence="1 12"/>
<keyword evidence="8 12" id="KW-0342">GTP-binding</keyword>
<feature type="binding site" evidence="12">
    <location>
        <position position="130"/>
    </location>
    <ligand>
        <name>S-adenosyl-L-methionine</name>
        <dbReference type="ChEBI" id="CHEBI:59789"/>
    </ligand>
</feature>
<dbReference type="HAMAP" id="MF_01225_B">
    <property type="entry name" value="MoaA_B"/>
    <property type="match status" value="1"/>
</dbReference>
<feature type="binding site" evidence="12">
    <location>
        <position position="78"/>
    </location>
    <ligand>
        <name>S-adenosyl-L-methionine</name>
        <dbReference type="ChEBI" id="CHEBI:59789"/>
    </ligand>
</feature>
<dbReference type="SFLD" id="SFLDG01067">
    <property type="entry name" value="SPASM/twitch_domain_containing"/>
    <property type="match status" value="1"/>
</dbReference>
<keyword evidence="3 12" id="KW-0949">S-adenosyl-L-methionine</keyword>
<comment type="subunit">
    <text evidence="12">Monomer and homodimer.</text>
</comment>
<evidence type="ECO:0000256" key="6">
    <source>
        <dbReference type="ARBA" id="ARBA00023004"/>
    </source>
</evidence>
<dbReference type="CDD" id="cd21117">
    <property type="entry name" value="Twitch_MoaA"/>
    <property type="match status" value="1"/>
</dbReference>
<dbReference type="Gene3D" id="3.20.20.70">
    <property type="entry name" value="Aldolase class I"/>
    <property type="match status" value="1"/>
</dbReference>
<dbReference type="Pfam" id="PF06463">
    <property type="entry name" value="Mob_synth_C"/>
    <property type="match status" value="1"/>
</dbReference>
<evidence type="ECO:0000256" key="10">
    <source>
        <dbReference type="ARBA" id="ARBA00023239"/>
    </source>
</evidence>
<dbReference type="CDD" id="cd01335">
    <property type="entry name" value="Radical_SAM"/>
    <property type="match status" value="1"/>
</dbReference>
<evidence type="ECO:0000313" key="14">
    <source>
        <dbReference type="EMBL" id="MDP9727855.1"/>
    </source>
</evidence>
<feature type="binding site" evidence="12">
    <location>
        <position position="27"/>
    </location>
    <ligand>
        <name>[4Fe-4S] cluster</name>
        <dbReference type="ChEBI" id="CHEBI:49883"/>
        <label>1</label>
        <note>4Fe-4S-S-AdoMet</note>
    </ligand>
</feature>
<dbReference type="PANTHER" id="PTHR22960">
    <property type="entry name" value="MOLYBDOPTERIN COFACTOR SYNTHESIS PROTEIN A"/>
    <property type="match status" value="1"/>
</dbReference>
<evidence type="ECO:0000256" key="11">
    <source>
        <dbReference type="ARBA" id="ARBA00048697"/>
    </source>
</evidence>
<comment type="catalytic activity">
    <reaction evidence="11 12">
        <text>GTP + AH2 + S-adenosyl-L-methionine = (8S)-3',8-cyclo-7,8-dihydroguanosine 5'-triphosphate + 5'-deoxyadenosine + L-methionine + A + H(+)</text>
        <dbReference type="Rhea" id="RHEA:49576"/>
        <dbReference type="ChEBI" id="CHEBI:13193"/>
        <dbReference type="ChEBI" id="CHEBI:15378"/>
        <dbReference type="ChEBI" id="CHEBI:17319"/>
        <dbReference type="ChEBI" id="CHEBI:17499"/>
        <dbReference type="ChEBI" id="CHEBI:37565"/>
        <dbReference type="ChEBI" id="CHEBI:57844"/>
        <dbReference type="ChEBI" id="CHEBI:59789"/>
        <dbReference type="ChEBI" id="CHEBI:131766"/>
        <dbReference type="EC" id="4.1.99.22"/>
    </reaction>
</comment>
<dbReference type="Proteomes" id="UP001229209">
    <property type="component" value="Unassembled WGS sequence"/>
</dbReference>
<feature type="binding site" evidence="12">
    <location>
        <begin position="271"/>
        <end position="273"/>
    </location>
    <ligand>
        <name>GTP</name>
        <dbReference type="ChEBI" id="CHEBI:37565"/>
    </ligand>
</feature>
<dbReference type="Pfam" id="PF04055">
    <property type="entry name" value="Radical_SAM"/>
    <property type="match status" value="1"/>
</dbReference>
<evidence type="ECO:0000256" key="4">
    <source>
        <dbReference type="ARBA" id="ARBA00022723"/>
    </source>
</evidence>
<dbReference type="PROSITE" id="PS01305">
    <property type="entry name" value="MOAA_NIFB_PQQE"/>
    <property type="match status" value="1"/>
</dbReference>
<evidence type="ECO:0000313" key="15">
    <source>
        <dbReference type="Proteomes" id="UP001229209"/>
    </source>
</evidence>
<dbReference type="InterPro" id="IPR000385">
    <property type="entry name" value="MoaA_NifB_PqqE_Fe-S-bd_CS"/>
</dbReference>
<evidence type="ECO:0000259" key="13">
    <source>
        <dbReference type="PROSITE" id="PS51918"/>
    </source>
</evidence>
<dbReference type="SFLD" id="SFLDG01386">
    <property type="entry name" value="main_SPASM_domain-containing"/>
    <property type="match status" value="1"/>
</dbReference>
<dbReference type="RefSeq" id="WP_306953418.1">
    <property type="nucleotide sequence ID" value="NZ_JAURUO010000003.1"/>
</dbReference>
<dbReference type="InterPro" id="IPR013483">
    <property type="entry name" value="MoaA"/>
</dbReference>
<dbReference type="SUPFAM" id="SSF102114">
    <property type="entry name" value="Radical SAM enzymes"/>
    <property type="match status" value="1"/>
</dbReference>
<accession>A0ABT9LUB2</accession>
<dbReference type="InterPro" id="IPR058240">
    <property type="entry name" value="rSAM_sf"/>
</dbReference>
<evidence type="ECO:0000256" key="1">
    <source>
        <dbReference type="ARBA" id="ARBA00012167"/>
    </source>
</evidence>
<evidence type="ECO:0000256" key="9">
    <source>
        <dbReference type="ARBA" id="ARBA00023150"/>
    </source>
</evidence>
<keyword evidence="2 12" id="KW-0004">4Fe-4S</keyword>
<dbReference type="InterPro" id="IPR010505">
    <property type="entry name" value="MoaA_twitch"/>
</dbReference>
<keyword evidence="4 12" id="KW-0479">Metal-binding</keyword>
<feature type="binding site" evidence="12">
    <location>
        <position position="31"/>
    </location>
    <ligand>
        <name>[4Fe-4S] cluster</name>
        <dbReference type="ChEBI" id="CHEBI:49883"/>
        <label>1</label>
        <note>4Fe-4S-S-AdoMet</note>
    </ligand>
</feature>
<keyword evidence="6 12" id="KW-0408">Iron</keyword>
<feature type="binding site" evidence="12">
    <location>
        <position position="168"/>
    </location>
    <ligand>
        <name>GTP</name>
        <dbReference type="ChEBI" id="CHEBI:37565"/>
    </ligand>
</feature>
<dbReference type="NCBIfam" id="TIGR02666">
    <property type="entry name" value="moaA"/>
    <property type="match status" value="1"/>
</dbReference>
<feature type="binding site" evidence="12">
    <location>
        <position position="20"/>
    </location>
    <ligand>
        <name>GTP</name>
        <dbReference type="ChEBI" id="CHEBI:37565"/>
    </ligand>
</feature>
<sequence>MDQPIQPIVDALSRPLKDLRISVTDRCNFRCTYCMPKEIFGSNYSFLPHEKILTFEEIERLVRIFSQLGVEKIRITGGEPLLRKDLEELIHKIALVDTIRDIALTTNASMLTLQRAQRLQEAGLKRLTVSLDSLQDNIFGSMNGVRFPVQRVLQGIQAAKEAGFTSVKVNMVVQKGKNDNAIIEMAEYFRGTGHVLRLIEYMDVGTTNGWSLQDVVSANEILLKISSRWPLEPIPARSPNDVAKRYRYLDGEGEIGLITSVTNPFCHGCSRARLSSDGKVYTCLFAADGLDIKTPMREGASDKEIKEILCSLWQHRRDRYSEIRTDATVALPKVEMSRIGG</sequence>
<feature type="binding site" evidence="12">
    <location>
        <position position="266"/>
    </location>
    <ligand>
        <name>[4Fe-4S] cluster</name>
        <dbReference type="ChEBI" id="CHEBI:49883"/>
        <label>2</label>
        <note>4Fe-4S-substrate</note>
    </ligand>
</feature>
<comment type="caution">
    <text evidence="14">The sequence shown here is derived from an EMBL/GenBank/DDBJ whole genome shotgun (WGS) entry which is preliminary data.</text>
</comment>
<evidence type="ECO:0000256" key="12">
    <source>
        <dbReference type="HAMAP-Rule" id="MF_01225"/>
    </source>
</evidence>
<comment type="cofactor">
    <cofactor evidence="12">
        <name>[4Fe-4S] cluster</name>
        <dbReference type="ChEBI" id="CHEBI:49883"/>
    </cofactor>
    <text evidence="12">Binds 2 [4Fe-4S] clusters. Binds 1 [4Fe-4S] cluster coordinated with 3 cysteines and an exchangeable S-adenosyl-L-methionine and 1 [4Fe-4S] cluster coordinated with 3 cysteines and the GTP-derived substrate.</text>
</comment>
<dbReference type="InterPro" id="IPR006638">
    <property type="entry name" value="Elp3/MiaA/NifB-like_rSAM"/>
</dbReference>
<comment type="pathway">
    <text evidence="12">Cofactor biosynthesis; molybdopterin biosynthesis.</text>
</comment>
<dbReference type="SFLD" id="SFLDG01383">
    <property type="entry name" value="cyclic_pyranopterin_phosphate"/>
    <property type="match status" value="1"/>
</dbReference>
<protein>
    <recommendedName>
        <fullName evidence="1 12">GTP 3',8-cyclase</fullName>
        <ecNumber evidence="1 12">4.1.99.22</ecNumber>
    </recommendedName>
    <alternativeName>
        <fullName evidence="12">Molybdenum cofactor biosynthesis protein A</fullName>
    </alternativeName>
</protein>
<evidence type="ECO:0000256" key="7">
    <source>
        <dbReference type="ARBA" id="ARBA00023014"/>
    </source>
</evidence>
<keyword evidence="9 12" id="KW-0501">Molybdenum cofactor biosynthesis</keyword>
<name>A0ABT9LUB2_9BACL</name>
<feature type="binding site" evidence="12">
    <location>
        <position position="269"/>
    </location>
    <ligand>
        <name>[4Fe-4S] cluster</name>
        <dbReference type="ChEBI" id="CHEBI:49883"/>
        <label>2</label>
        <note>4Fe-4S-substrate</note>
    </ligand>
</feature>
<keyword evidence="10 12" id="KW-0456">Lyase</keyword>
<feature type="binding site" evidence="12">
    <location>
        <position position="283"/>
    </location>
    <ligand>
        <name>[4Fe-4S] cluster</name>
        <dbReference type="ChEBI" id="CHEBI:49883"/>
        <label>2</label>
        <note>4Fe-4S-substrate</note>
    </ligand>
</feature>
<comment type="function">
    <text evidence="12">Catalyzes the cyclization of GTP to (8S)-3',8-cyclo-7,8-dihydroguanosine 5'-triphosphate.</text>
</comment>
<evidence type="ECO:0000256" key="2">
    <source>
        <dbReference type="ARBA" id="ARBA00022485"/>
    </source>
</evidence>
<evidence type="ECO:0000256" key="3">
    <source>
        <dbReference type="ARBA" id="ARBA00022691"/>
    </source>
</evidence>
<comment type="similarity">
    <text evidence="12">Belongs to the radical SAM superfamily. MoaA family.</text>
</comment>
<proteinExistence type="inferred from homology"/>
<dbReference type="PROSITE" id="PS51918">
    <property type="entry name" value="RADICAL_SAM"/>
    <property type="match status" value="1"/>
</dbReference>